<proteinExistence type="predicted"/>
<dbReference type="Proteomes" id="UP001396334">
    <property type="component" value="Unassembled WGS sequence"/>
</dbReference>
<comment type="caution">
    <text evidence="1">The sequence shown here is derived from an EMBL/GenBank/DDBJ whole genome shotgun (WGS) entry which is preliminary data.</text>
</comment>
<evidence type="ECO:0000313" key="1">
    <source>
        <dbReference type="EMBL" id="KAK8998064.1"/>
    </source>
</evidence>
<protein>
    <submittedName>
        <fullName evidence="1">Uncharacterized protein</fullName>
    </submittedName>
</protein>
<reference evidence="1 2" key="1">
    <citation type="journal article" date="2024" name="G3 (Bethesda)">
        <title>Genome assembly of Hibiscus sabdariffa L. provides insights into metabolisms of medicinal natural products.</title>
        <authorList>
            <person name="Kim T."/>
        </authorList>
    </citation>
    <scope>NUCLEOTIDE SEQUENCE [LARGE SCALE GENOMIC DNA]</scope>
    <source>
        <strain evidence="1">TK-2024</strain>
        <tissue evidence="1">Old leaves</tissue>
    </source>
</reference>
<keyword evidence="2" id="KW-1185">Reference proteome</keyword>
<name>A0ABR2QBP3_9ROSI</name>
<organism evidence="1 2">
    <name type="scientific">Hibiscus sabdariffa</name>
    <name type="common">roselle</name>
    <dbReference type="NCBI Taxonomy" id="183260"/>
    <lineage>
        <taxon>Eukaryota</taxon>
        <taxon>Viridiplantae</taxon>
        <taxon>Streptophyta</taxon>
        <taxon>Embryophyta</taxon>
        <taxon>Tracheophyta</taxon>
        <taxon>Spermatophyta</taxon>
        <taxon>Magnoliopsida</taxon>
        <taxon>eudicotyledons</taxon>
        <taxon>Gunneridae</taxon>
        <taxon>Pentapetalae</taxon>
        <taxon>rosids</taxon>
        <taxon>malvids</taxon>
        <taxon>Malvales</taxon>
        <taxon>Malvaceae</taxon>
        <taxon>Malvoideae</taxon>
        <taxon>Hibiscus</taxon>
    </lineage>
</organism>
<evidence type="ECO:0000313" key="2">
    <source>
        <dbReference type="Proteomes" id="UP001396334"/>
    </source>
</evidence>
<sequence>MRKLAESLFLSVGFSVDELTHFESKTGTLMRCLGLHQTPTEQTHPLFCLLSFLSDMLIDDSLVYAIKELQVQKRSVYFIDSSLSCACLFHWSCVFLYAIMI</sequence>
<dbReference type="EMBL" id="JBBPBN010000042">
    <property type="protein sequence ID" value="KAK8998064.1"/>
    <property type="molecule type" value="Genomic_DNA"/>
</dbReference>
<accession>A0ABR2QBP3</accession>
<gene>
    <name evidence="1" type="ORF">V6N11_012596</name>
</gene>